<accession>A0A7K0K3D4</accession>
<evidence type="ECO:0000259" key="1">
    <source>
        <dbReference type="Pfam" id="PF01208"/>
    </source>
</evidence>
<keyword evidence="3" id="KW-1185">Reference proteome</keyword>
<name>A0A7K0K3D4_9ACTO</name>
<evidence type="ECO:0000313" key="2">
    <source>
        <dbReference type="EMBL" id="MST49939.1"/>
    </source>
</evidence>
<dbReference type="GO" id="GO:0004853">
    <property type="term" value="F:uroporphyrinogen decarboxylase activity"/>
    <property type="evidence" value="ECO:0007669"/>
    <property type="project" value="InterPro"/>
</dbReference>
<proteinExistence type="predicted"/>
<dbReference type="InterPro" id="IPR038071">
    <property type="entry name" value="UROD/MetE-like_sf"/>
</dbReference>
<dbReference type="AlphaFoldDB" id="A0A7K0K3D4"/>
<protein>
    <submittedName>
        <fullName evidence="2">Uroporphyrinogen decarboxylase</fullName>
    </submittedName>
</protein>
<organism evidence="2 3">
    <name type="scientific">Mobiluncus porci</name>
    <dbReference type="NCBI Taxonomy" id="2652278"/>
    <lineage>
        <taxon>Bacteria</taxon>
        <taxon>Bacillati</taxon>
        <taxon>Actinomycetota</taxon>
        <taxon>Actinomycetes</taxon>
        <taxon>Actinomycetales</taxon>
        <taxon>Actinomycetaceae</taxon>
        <taxon>Mobiluncus</taxon>
    </lineage>
</organism>
<sequence>MDEEIEIHTGSAAANPDTPLRQAFRGERPDTIPVWFLGQSYLHTPENWADLSLSEQNAFALNPNHVIPDALAPVEQWDVDAAVCFSDVLLPLHLMGIDLRTGLGEDGEKIMPLRSPSRVDQLVNRPFPDWTAVEQIVREARAALAPEKTLIAFGAAPFVVASLLVEGIVDPGQHLQTRVFMQSQPRCWDELIRWASNLLKGFLAAQVRGGAEALQMVDPWVRVLTEGEYACMAEPYARGIFEDFGDITKISCNLGADQLLGIIAPYVDVLGIGDNITLEDAARLAPGKVLQGNLDTDYLYADRDTLRGVVDEVLRAGRAAPSHVFNCSGGLPRDVESDDIRWVVDYVHNAH</sequence>
<dbReference type="PANTHER" id="PTHR21091:SF169">
    <property type="entry name" value="UROPORPHYRINOGEN DECARBOXYLASE"/>
    <property type="match status" value="1"/>
</dbReference>
<dbReference type="RefSeq" id="WP_154545100.1">
    <property type="nucleotide sequence ID" value="NZ_VUMY01000011.1"/>
</dbReference>
<dbReference type="SUPFAM" id="SSF51726">
    <property type="entry name" value="UROD/MetE-like"/>
    <property type="match status" value="1"/>
</dbReference>
<dbReference type="Gene3D" id="3.20.20.210">
    <property type="match status" value="1"/>
</dbReference>
<dbReference type="GO" id="GO:0006783">
    <property type="term" value="P:heme biosynthetic process"/>
    <property type="evidence" value="ECO:0007669"/>
    <property type="project" value="TreeGrafter"/>
</dbReference>
<gene>
    <name evidence="2" type="ORF">FYJ63_06780</name>
</gene>
<feature type="domain" description="Uroporphyrinogen decarboxylase (URO-D)" evidence="1">
    <location>
        <begin position="17"/>
        <end position="349"/>
    </location>
</feature>
<dbReference type="Proteomes" id="UP000442535">
    <property type="component" value="Unassembled WGS sequence"/>
</dbReference>
<evidence type="ECO:0000313" key="3">
    <source>
        <dbReference type="Proteomes" id="UP000442535"/>
    </source>
</evidence>
<dbReference type="InterPro" id="IPR000257">
    <property type="entry name" value="Uroporphyrinogen_deCOase"/>
</dbReference>
<comment type="caution">
    <text evidence="2">The sequence shown here is derived from an EMBL/GenBank/DDBJ whole genome shotgun (WGS) entry which is preliminary data.</text>
</comment>
<dbReference type="EMBL" id="VUMY01000011">
    <property type="protein sequence ID" value="MST49939.1"/>
    <property type="molecule type" value="Genomic_DNA"/>
</dbReference>
<dbReference type="Pfam" id="PF01208">
    <property type="entry name" value="URO-D"/>
    <property type="match status" value="1"/>
</dbReference>
<dbReference type="GO" id="GO:0005829">
    <property type="term" value="C:cytosol"/>
    <property type="evidence" value="ECO:0007669"/>
    <property type="project" value="TreeGrafter"/>
</dbReference>
<dbReference type="PANTHER" id="PTHR21091">
    <property type="entry name" value="METHYLTETRAHYDROFOLATE:HOMOCYSTEINE METHYLTRANSFERASE RELATED"/>
    <property type="match status" value="1"/>
</dbReference>
<reference evidence="2 3" key="1">
    <citation type="submission" date="2019-08" db="EMBL/GenBank/DDBJ databases">
        <title>In-depth cultivation of the pig gut microbiome towards novel bacterial diversity and tailored functional studies.</title>
        <authorList>
            <person name="Wylensek D."/>
            <person name="Hitch T.C.A."/>
            <person name="Clavel T."/>
        </authorList>
    </citation>
    <scope>NUCLEOTIDE SEQUENCE [LARGE SCALE GENOMIC DNA]</scope>
    <source>
        <strain evidence="2 3">RF-GAM-744-WT-7</strain>
    </source>
</reference>